<evidence type="ECO:0000256" key="4">
    <source>
        <dbReference type="ARBA" id="ARBA00022475"/>
    </source>
</evidence>
<dbReference type="InterPro" id="IPR013525">
    <property type="entry name" value="ABC2_TM"/>
</dbReference>
<keyword evidence="8 9" id="KW-0472">Membrane</keyword>
<dbReference type="PANTHER" id="PTHR30413">
    <property type="entry name" value="INNER MEMBRANE TRANSPORT PERMEASE"/>
    <property type="match status" value="1"/>
</dbReference>
<feature type="domain" description="ABC transmembrane type-2" evidence="10">
    <location>
        <begin position="27"/>
        <end position="245"/>
    </location>
</feature>
<keyword evidence="4 9" id="KW-1003">Cell membrane</keyword>
<feature type="transmembrane region" description="Helical" evidence="9">
    <location>
        <begin position="105"/>
        <end position="126"/>
    </location>
</feature>
<evidence type="ECO:0000313" key="11">
    <source>
        <dbReference type="EMBL" id="EEY35363.1"/>
    </source>
</evidence>
<dbReference type="EMBL" id="ADAD01000087">
    <property type="protein sequence ID" value="EEY35363.1"/>
    <property type="molecule type" value="Genomic_DNA"/>
</dbReference>
<keyword evidence="6 9" id="KW-0812">Transmembrane</keyword>
<dbReference type="InterPro" id="IPR047817">
    <property type="entry name" value="ABC2_TM_bact-type"/>
</dbReference>
<dbReference type="GO" id="GO:0015920">
    <property type="term" value="P:lipopolysaccharide transport"/>
    <property type="evidence" value="ECO:0007669"/>
    <property type="project" value="TreeGrafter"/>
</dbReference>
<dbReference type="PRINTS" id="PR00164">
    <property type="entry name" value="ABC2TRNSPORT"/>
</dbReference>
<dbReference type="AlphaFoldDB" id="D0GKL7"/>
<dbReference type="InterPro" id="IPR000412">
    <property type="entry name" value="ABC_2_transport"/>
</dbReference>
<evidence type="ECO:0000256" key="6">
    <source>
        <dbReference type="ARBA" id="ARBA00022692"/>
    </source>
</evidence>
<evidence type="ECO:0000313" key="12">
    <source>
        <dbReference type="Proteomes" id="UP000004226"/>
    </source>
</evidence>
<feature type="transmembrane region" description="Helical" evidence="9">
    <location>
        <begin position="168"/>
        <end position="186"/>
    </location>
</feature>
<dbReference type="Pfam" id="PF01061">
    <property type="entry name" value="ABC2_membrane"/>
    <property type="match status" value="1"/>
</dbReference>
<evidence type="ECO:0000256" key="7">
    <source>
        <dbReference type="ARBA" id="ARBA00022989"/>
    </source>
</evidence>
<comment type="subcellular location">
    <subcellularLocation>
        <location evidence="1">Cell inner membrane</location>
        <topology evidence="1">Multi-pass membrane protein</topology>
    </subcellularLocation>
    <subcellularLocation>
        <location evidence="9">Cell membrane</location>
        <topology evidence="9">Multi-pass membrane protein</topology>
    </subcellularLocation>
</comment>
<keyword evidence="7 9" id="KW-1133">Transmembrane helix</keyword>
<gene>
    <name evidence="11" type="ORF">HMPREF0554_2172</name>
</gene>
<dbReference type="GO" id="GO:0043190">
    <property type="term" value="C:ATP-binding cassette (ABC) transporter complex"/>
    <property type="evidence" value="ECO:0007669"/>
    <property type="project" value="InterPro"/>
</dbReference>
<dbReference type="PROSITE" id="PS51012">
    <property type="entry name" value="ABC_TM2"/>
    <property type="match status" value="1"/>
</dbReference>
<evidence type="ECO:0000256" key="9">
    <source>
        <dbReference type="RuleBase" id="RU361157"/>
    </source>
</evidence>
<evidence type="ECO:0000256" key="8">
    <source>
        <dbReference type="ARBA" id="ARBA00023136"/>
    </source>
</evidence>
<evidence type="ECO:0000256" key="1">
    <source>
        <dbReference type="ARBA" id="ARBA00004429"/>
    </source>
</evidence>
<keyword evidence="3 9" id="KW-0813">Transport</keyword>
<keyword evidence="5" id="KW-0997">Cell inner membrane</keyword>
<comment type="similarity">
    <text evidence="2 9">Belongs to the ABC-2 integral membrane protein family.</text>
</comment>
<feature type="transmembrane region" description="Helical" evidence="9">
    <location>
        <begin position="26"/>
        <end position="48"/>
    </location>
</feature>
<dbReference type="GO" id="GO:0140359">
    <property type="term" value="F:ABC-type transporter activity"/>
    <property type="evidence" value="ECO:0007669"/>
    <property type="project" value="InterPro"/>
</dbReference>
<evidence type="ECO:0000256" key="3">
    <source>
        <dbReference type="ARBA" id="ARBA00022448"/>
    </source>
</evidence>
<dbReference type="RefSeq" id="WP_006807017.1">
    <property type="nucleotide sequence ID" value="NZ_ADAD01000087.1"/>
</dbReference>
<feature type="transmembrane region" description="Helical" evidence="9">
    <location>
        <begin position="221"/>
        <end position="242"/>
    </location>
</feature>
<comment type="caution">
    <text evidence="11">The sequence shown here is derived from an EMBL/GenBank/DDBJ whole genome shotgun (WGS) entry which is preliminary data.</text>
</comment>
<reference evidence="11 12" key="1">
    <citation type="submission" date="2009-10" db="EMBL/GenBank/DDBJ databases">
        <authorList>
            <person name="Harkins D.M."/>
            <person name="Madupu R."/>
            <person name="Durkin A.S."/>
            <person name="Torralba M."/>
            <person name="Methe B."/>
            <person name="Sutton G.G."/>
            <person name="Strausberg R.L."/>
            <person name="Nelson K.E."/>
        </authorList>
    </citation>
    <scope>NUCLEOTIDE SEQUENCE [LARGE SCALE GENOMIC DNA]</scope>
    <source>
        <strain evidence="11 12">F0264</strain>
    </source>
</reference>
<dbReference type="PANTHER" id="PTHR30413:SF8">
    <property type="entry name" value="TRANSPORT PERMEASE PROTEIN"/>
    <property type="match status" value="1"/>
</dbReference>
<proteinExistence type="inferred from homology"/>
<evidence type="ECO:0000256" key="2">
    <source>
        <dbReference type="ARBA" id="ARBA00007783"/>
    </source>
</evidence>
<feature type="transmembrane region" description="Helical" evidence="9">
    <location>
        <begin position="132"/>
        <end position="156"/>
    </location>
</feature>
<evidence type="ECO:0000259" key="10">
    <source>
        <dbReference type="PROSITE" id="PS51012"/>
    </source>
</evidence>
<dbReference type="eggNOG" id="COG1682">
    <property type="taxonomic scope" value="Bacteria"/>
</dbReference>
<evidence type="ECO:0000256" key="5">
    <source>
        <dbReference type="ARBA" id="ARBA00022519"/>
    </source>
</evidence>
<sequence length="253" mass="29349">MNIFKYKDLLFELVLRDIKIKYKKSILGVLWSVLNPLLMMIVLTIVFSEIFKSSINNFPLYLITGQVIFNFFSEATNMSMMSILGNGSLIKKVYIPKYIFPLSKTVFGLVNLIFSLIAVIIVFLFTKQSIGIATIFIPISLFYTFLFSFGIGLILASTAVFFRDMLHLYGVLLIIWNYLTPVFYPMEIVPDKYINFINFNPLTYYVTYFRKILIYNEIPDINLNLICLSISLISIILGIIIFKKNQNKFILYV</sequence>
<dbReference type="Proteomes" id="UP000004226">
    <property type="component" value="Unassembled WGS sequence"/>
</dbReference>
<organism evidence="11 12">
    <name type="scientific">Pseudoleptotrichia goodfellowii F0264</name>
    <dbReference type="NCBI Taxonomy" id="596323"/>
    <lineage>
        <taxon>Bacteria</taxon>
        <taxon>Fusobacteriati</taxon>
        <taxon>Fusobacteriota</taxon>
        <taxon>Fusobacteriia</taxon>
        <taxon>Fusobacteriales</taxon>
        <taxon>Leptotrichiaceae</taxon>
        <taxon>Pseudoleptotrichia</taxon>
    </lineage>
</organism>
<feature type="transmembrane region" description="Helical" evidence="9">
    <location>
        <begin position="60"/>
        <end position="84"/>
    </location>
</feature>
<accession>D0GKL7</accession>
<name>D0GKL7_9FUSO</name>
<protein>
    <recommendedName>
        <fullName evidence="9">Transport permease protein</fullName>
    </recommendedName>
</protein>
<keyword evidence="12" id="KW-1185">Reference proteome</keyword>